<dbReference type="AlphaFoldDB" id="A0A0J8TW74"/>
<name>A0A0J8TW74_COCIT</name>
<evidence type="ECO:0000313" key="3">
    <source>
        <dbReference type="Proteomes" id="UP000054559"/>
    </source>
</evidence>
<dbReference type="Proteomes" id="UP000054559">
    <property type="component" value="Unassembled WGS sequence"/>
</dbReference>
<proteinExistence type="predicted"/>
<protein>
    <submittedName>
        <fullName evidence="2">Uncharacterized protein</fullName>
    </submittedName>
</protein>
<sequence length="170" mass="18852">MSREGASSKRKHGMQEDSQLCQVQEARATEQKRSHSMPRFTAIQALGGQTATHKRGALPEDRKPVRTQQVYGLTRLATRGASGAAGSFAYYILKSCADAEKHGSRKGVATSRREPSERQQTREWLRLTLSKHKDEADVRWPVIGWDALARCRIGFKAASEPPCTCRAAIS</sequence>
<feature type="region of interest" description="Disordered" evidence="1">
    <location>
        <begin position="1"/>
        <end position="65"/>
    </location>
</feature>
<gene>
    <name evidence="2" type="ORF">CISG_07001</name>
</gene>
<dbReference type="EMBL" id="DS268160">
    <property type="protein sequence ID" value="KMU78162.1"/>
    <property type="molecule type" value="Genomic_DNA"/>
</dbReference>
<reference evidence="3" key="1">
    <citation type="journal article" date="2010" name="Genome Res.">
        <title>Population genomic sequencing of Coccidioides fungi reveals recent hybridization and transposon control.</title>
        <authorList>
            <person name="Neafsey D.E."/>
            <person name="Barker B.M."/>
            <person name="Sharpton T.J."/>
            <person name="Stajich J.E."/>
            <person name="Park D.J."/>
            <person name="Whiston E."/>
            <person name="Hung C.-Y."/>
            <person name="McMahan C."/>
            <person name="White J."/>
            <person name="Sykes S."/>
            <person name="Heiman D."/>
            <person name="Young S."/>
            <person name="Zeng Q."/>
            <person name="Abouelleil A."/>
            <person name="Aftuck L."/>
            <person name="Bessette D."/>
            <person name="Brown A."/>
            <person name="FitzGerald M."/>
            <person name="Lui A."/>
            <person name="Macdonald J.P."/>
            <person name="Priest M."/>
            <person name="Orbach M.J."/>
            <person name="Galgiani J.N."/>
            <person name="Kirkland T.N."/>
            <person name="Cole G.T."/>
            <person name="Birren B.W."/>
            <person name="Henn M.R."/>
            <person name="Taylor J.W."/>
            <person name="Rounsley S.D."/>
        </authorList>
    </citation>
    <scope>NUCLEOTIDE SEQUENCE [LARGE SCALE GENOMIC DNA]</scope>
    <source>
        <strain evidence="3">RMSCC 3703</strain>
    </source>
</reference>
<evidence type="ECO:0000256" key="1">
    <source>
        <dbReference type="SAM" id="MobiDB-lite"/>
    </source>
</evidence>
<accession>A0A0J8TW74</accession>
<evidence type="ECO:0000313" key="2">
    <source>
        <dbReference type="EMBL" id="KMU78162.1"/>
    </source>
</evidence>
<organism evidence="2 3">
    <name type="scientific">Coccidioides immitis RMSCC 3703</name>
    <dbReference type="NCBI Taxonomy" id="454286"/>
    <lineage>
        <taxon>Eukaryota</taxon>
        <taxon>Fungi</taxon>
        <taxon>Dikarya</taxon>
        <taxon>Ascomycota</taxon>
        <taxon>Pezizomycotina</taxon>
        <taxon>Eurotiomycetes</taxon>
        <taxon>Eurotiomycetidae</taxon>
        <taxon>Onygenales</taxon>
        <taxon>Onygenaceae</taxon>
        <taxon>Coccidioides</taxon>
    </lineage>
</organism>